<comment type="similarity">
    <text evidence="2">Belongs to the peptidase C59 family.</text>
</comment>
<comment type="caution">
    <text evidence="11">The sequence shown here is derived from an EMBL/GenBank/DDBJ whole genome shotgun (WGS) entry which is preliminary data.</text>
</comment>
<proteinExistence type="inferred from homology"/>
<keyword evidence="3" id="KW-0378">Hydrolase</keyword>
<comment type="pathway">
    <text evidence="1">Lipid metabolism; bile acid biosynthesis.</text>
</comment>
<dbReference type="AlphaFoldDB" id="A0A1U7NGA1"/>
<evidence type="ECO:0000256" key="7">
    <source>
        <dbReference type="ARBA" id="ARBA00044806"/>
    </source>
</evidence>
<dbReference type="InterPro" id="IPR047711">
    <property type="entry name" value="CBAH"/>
</dbReference>
<evidence type="ECO:0000256" key="5">
    <source>
        <dbReference type="ARBA" id="ARBA00044769"/>
    </source>
</evidence>
<dbReference type="SUPFAM" id="SSF56235">
    <property type="entry name" value="N-terminal nucleophile aminohydrolases (Ntn hydrolases)"/>
    <property type="match status" value="1"/>
</dbReference>
<dbReference type="Pfam" id="PF02275">
    <property type="entry name" value="CBAH"/>
    <property type="match status" value="1"/>
</dbReference>
<dbReference type="EMBL" id="MPJW01000121">
    <property type="protein sequence ID" value="OLU39938.1"/>
    <property type="molecule type" value="Genomic_DNA"/>
</dbReference>
<dbReference type="NCBIfam" id="NF038245">
    <property type="entry name" value="bile_salt_hydro"/>
    <property type="match status" value="1"/>
</dbReference>
<evidence type="ECO:0000256" key="9">
    <source>
        <dbReference type="ARBA" id="ARBA00048897"/>
    </source>
</evidence>
<evidence type="ECO:0000256" key="4">
    <source>
        <dbReference type="ARBA" id="ARBA00023098"/>
    </source>
</evidence>
<dbReference type="PANTHER" id="PTHR35527:SF2">
    <property type="entry name" value="HYDROLASE"/>
    <property type="match status" value="1"/>
</dbReference>
<protein>
    <recommendedName>
        <fullName evidence="5">choloylglycine hydrolase</fullName>
        <ecNumber evidence="5">3.5.1.24</ecNumber>
    </recommendedName>
    <alternativeName>
        <fullName evidence="6">Bile salt hydrolase</fullName>
    </alternativeName>
    <alternativeName>
        <fullName evidence="7">Choloylglycine hydrolase</fullName>
    </alternativeName>
</protein>
<dbReference type="RefSeq" id="WP_075819233.1">
    <property type="nucleotide sequence ID" value="NZ_CAPNHH010000053.1"/>
</dbReference>
<reference evidence="11 12" key="1">
    <citation type="submission" date="2016-11" db="EMBL/GenBank/DDBJ databases">
        <title>Description of two novel members of the family Erysipelotrichaceae: Ileibacterium lipovorans gen. nov., sp. nov. and Dubosiella newyorkensis, gen. nov., sp. nov.</title>
        <authorList>
            <person name="Cox L.M."/>
            <person name="Sohn J."/>
            <person name="Tyrrell K.L."/>
            <person name="Citron D.M."/>
            <person name="Lawson P.A."/>
            <person name="Patel N.B."/>
            <person name="Iizumi T."/>
            <person name="Perez-Perez G.I."/>
            <person name="Goldstein E.J."/>
            <person name="Blaser M.J."/>
        </authorList>
    </citation>
    <scope>NUCLEOTIDE SEQUENCE [LARGE SCALE GENOMIC DNA]</scope>
    <source>
        <strain evidence="11 12">NYU-BL-A3</strain>
    </source>
</reference>
<dbReference type="OrthoDB" id="9794717at2"/>
<dbReference type="EC" id="3.5.1.24" evidence="5"/>
<comment type="catalytic activity">
    <reaction evidence="8">
        <text>cholate + taurine = taurocholate + H2O</text>
        <dbReference type="Rhea" id="RHEA:47108"/>
        <dbReference type="ChEBI" id="CHEBI:15377"/>
        <dbReference type="ChEBI" id="CHEBI:29747"/>
        <dbReference type="ChEBI" id="CHEBI:36257"/>
        <dbReference type="ChEBI" id="CHEBI:507393"/>
    </reaction>
    <physiologicalReaction direction="right-to-left" evidence="8">
        <dbReference type="Rhea" id="RHEA:47110"/>
    </physiologicalReaction>
</comment>
<evidence type="ECO:0000256" key="2">
    <source>
        <dbReference type="ARBA" id="ARBA00006625"/>
    </source>
</evidence>
<evidence type="ECO:0000256" key="1">
    <source>
        <dbReference type="ARBA" id="ARBA00004860"/>
    </source>
</evidence>
<keyword evidence="4" id="KW-0443">Lipid metabolism</keyword>
<accession>A0A1U7NGA1</accession>
<dbReference type="Gene3D" id="3.60.60.10">
    <property type="entry name" value="Penicillin V Acylase, Chain A"/>
    <property type="match status" value="1"/>
</dbReference>
<dbReference type="InterPro" id="IPR029055">
    <property type="entry name" value="Ntn_hydrolases_N"/>
</dbReference>
<organism evidence="11 12">
    <name type="scientific">Ileibacterium valens</name>
    <dbReference type="NCBI Taxonomy" id="1862668"/>
    <lineage>
        <taxon>Bacteria</taxon>
        <taxon>Bacillati</taxon>
        <taxon>Bacillota</taxon>
        <taxon>Erysipelotrichia</taxon>
        <taxon>Erysipelotrichales</taxon>
        <taxon>Erysipelotrichaceae</taxon>
        <taxon>Ileibacterium</taxon>
    </lineage>
</organism>
<evidence type="ECO:0000256" key="6">
    <source>
        <dbReference type="ARBA" id="ARBA00044804"/>
    </source>
</evidence>
<dbReference type="InterPro" id="IPR052193">
    <property type="entry name" value="Peptidase_C59"/>
</dbReference>
<comment type="catalytic activity">
    <reaction evidence="9">
        <text>taurodeoxycholate + H2O = deoxycholate + taurine</text>
        <dbReference type="Rhea" id="RHEA:47556"/>
        <dbReference type="ChEBI" id="CHEBI:15377"/>
        <dbReference type="ChEBI" id="CHEBI:23614"/>
        <dbReference type="ChEBI" id="CHEBI:36261"/>
        <dbReference type="ChEBI" id="CHEBI:507393"/>
    </reaction>
    <physiologicalReaction direction="left-to-right" evidence="9">
        <dbReference type="Rhea" id="RHEA:47557"/>
    </physiologicalReaction>
</comment>
<dbReference type="Proteomes" id="UP000186341">
    <property type="component" value="Unassembled WGS sequence"/>
</dbReference>
<name>A0A1U7NGA1_9FIRM</name>
<dbReference type="CDD" id="cd00542">
    <property type="entry name" value="Ntn_PVA"/>
    <property type="match status" value="1"/>
</dbReference>
<dbReference type="GO" id="GO:0006629">
    <property type="term" value="P:lipid metabolic process"/>
    <property type="evidence" value="ECO:0007669"/>
    <property type="project" value="UniProtKB-KW"/>
</dbReference>
<evidence type="ECO:0000259" key="10">
    <source>
        <dbReference type="Pfam" id="PF02275"/>
    </source>
</evidence>
<gene>
    <name evidence="11" type="ORF">BO222_05825</name>
</gene>
<keyword evidence="12" id="KW-1185">Reference proteome</keyword>
<evidence type="ECO:0000313" key="11">
    <source>
        <dbReference type="EMBL" id="OLU39938.1"/>
    </source>
</evidence>
<evidence type="ECO:0000256" key="8">
    <source>
        <dbReference type="ARBA" id="ARBA00047285"/>
    </source>
</evidence>
<evidence type="ECO:0000256" key="3">
    <source>
        <dbReference type="ARBA" id="ARBA00022801"/>
    </source>
</evidence>
<dbReference type="GO" id="GO:0045302">
    <property type="term" value="F:choloylglycine hydrolase activity"/>
    <property type="evidence" value="ECO:0007669"/>
    <property type="project" value="UniProtKB-EC"/>
</dbReference>
<dbReference type="GeneID" id="82202724"/>
<dbReference type="PANTHER" id="PTHR35527">
    <property type="entry name" value="CHOLOYLGLYCINE HYDROLASE"/>
    <property type="match status" value="1"/>
</dbReference>
<dbReference type="InterPro" id="IPR029132">
    <property type="entry name" value="CBAH/NAAA_C"/>
</dbReference>
<evidence type="ECO:0000313" key="12">
    <source>
        <dbReference type="Proteomes" id="UP000186341"/>
    </source>
</evidence>
<sequence length="327" mass="37083">MCTAISYKNGSSHFFGRNLDLEMEYPVSTVITPRNYEFELRNMPHIKEHYALIGTGMVIDNTPLYFEAMNEKGLGMAGLAFFKFGYYPPVTEGKDNVASFEFIPYILSQCESVEESRKLLENINIDNTGFSECLPPQALHWIISDEKESIVIETTKEKGLKVYDNPFNCLTNPPTFDYMLWNMSYYINLSGDLVPVRFADDKDGLVEYSRGIGSIGLPGGVDSISRFVRAVFTLRNSKSADEPLKNVAEFFHILSNVQQVSGEDEVKPGEYEITLYTAGGDTKTGVWYHSTYYNPTIYAVDMKKEDLDGKTLVVYPFKKDFVIPFDN</sequence>
<feature type="domain" description="Choloylglycine hydrolase/NAAA C-terminal" evidence="10">
    <location>
        <begin position="2"/>
        <end position="315"/>
    </location>
</feature>